<feature type="compositionally biased region" description="Basic residues" evidence="8">
    <location>
        <begin position="1"/>
        <end position="10"/>
    </location>
</feature>
<dbReference type="InterPro" id="IPR016035">
    <property type="entry name" value="Acyl_Trfase/lysoPLipase"/>
</dbReference>
<dbReference type="PROSITE" id="PS01162">
    <property type="entry name" value="QOR_ZETA_CRYSTAL"/>
    <property type="match status" value="1"/>
</dbReference>
<dbReference type="Gene3D" id="1.10.1200.10">
    <property type="entry name" value="ACP-like"/>
    <property type="match status" value="1"/>
</dbReference>
<dbReference type="GO" id="GO:0008270">
    <property type="term" value="F:zinc ion binding"/>
    <property type="evidence" value="ECO:0007669"/>
    <property type="project" value="InterPro"/>
</dbReference>
<dbReference type="OrthoDB" id="9778690at2"/>
<dbReference type="EMBL" id="SJFN01000007">
    <property type="protein sequence ID" value="TBW39547.1"/>
    <property type="molecule type" value="Genomic_DNA"/>
</dbReference>
<dbReference type="InterPro" id="IPR049552">
    <property type="entry name" value="PKS_DH_N"/>
</dbReference>
<dbReference type="Pfam" id="PF08240">
    <property type="entry name" value="ADH_N"/>
    <property type="match status" value="1"/>
</dbReference>
<dbReference type="InterPro" id="IPR014030">
    <property type="entry name" value="Ketoacyl_synth_N"/>
</dbReference>
<dbReference type="InterPro" id="IPR020841">
    <property type="entry name" value="PKS_Beta-ketoAc_synthase_dom"/>
</dbReference>
<keyword evidence="3" id="KW-0808">Transferase</keyword>
<dbReference type="PROSITE" id="PS00606">
    <property type="entry name" value="KS3_1"/>
    <property type="match status" value="1"/>
</dbReference>
<dbReference type="Pfam" id="PF00109">
    <property type="entry name" value="ketoacyl-synt"/>
    <property type="match status" value="1"/>
</dbReference>
<dbReference type="GO" id="GO:0016491">
    <property type="term" value="F:oxidoreductase activity"/>
    <property type="evidence" value="ECO:0007669"/>
    <property type="project" value="InterPro"/>
</dbReference>
<evidence type="ECO:0000256" key="8">
    <source>
        <dbReference type="SAM" id="MobiDB-lite"/>
    </source>
</evidence>
<dbReference type="Pfam" id="PF21089">
    <property type="entry name" value="PKS_DH_N"/>
    <property type="match status" value="1"/>
</dbReference>
<dbReference type="InterPro" id="IPR013149">
    <property type="entry name" value="ADH-like_C"/>
</dbReference>
<dbReference type="PANTHER" id="PTHR43775">
    <property type="entry name" value="FATTY ACID SYNTHASE"/>
    <property type="match status" value="1"/>
</dbReference>
<proteinExistence type="predicted"/>
<feature type="active site" description="Proton donor; for dehydratase activity" evidence="7">
    <location>
        <position position="1121"/>
    </location>
</feature>
<dbReference type="SMART" id="SM00829">
    <property type="entry name" value="PKS_ER"/>
    <property type="match status" value="1"/>
</dbReference>
<evidence type="ECO:0000259" key="11">
    <source>
        <dbReference type="PROSITE" id="PS52019"/>
    </source>
</evidence>
<evidence type="ECO:0000256" key="1">
    <source>
        <dbReference type="ARBA" id="ARBA00022450"/>
    </source>
</evidence>
<dbReference type="InterPro" id="IPR032821">
    <property type="entry name" value="PKS_assoc"/>
</dbReference>
<feature type="region of interest" description="Disordered" evidence="8">
    <location>
        <begin position="1"/>
        <end position="24"/>
    </location>
</feature>
<dbReference type="InterPro" id="IPR049900">
    <property type="entry name" value="PKS_mFAS_DH"/>
</dbReference>
<dbReference type="Pfam" id="PF16197">
    <property type="entry name" value="KAsynt_C_assoc"/>
    <property type="match status" value="1"/>
</dbReference>
<dbReference type="Proteomes" id="UP000292781">
    <property type="component" value="Unassembled WGS sequence"/>
</dbReference>
<dbReference type="CDD" id="cd00833">
    <property type="entry name" value="PKS"/>
    <property type="match status" value="1"/>
</dbReference>
<dbReference type="SUPFAM" id="SSF51735">
    <property type="entry name" value="NAD(P)-binding Rossmann-fold domains"/>
    <property type="match status" value="3"/>
</dbReference>
<dbReference type="InterPro" id="IPR036291">
    <property type="entry name" value="NAD(P)-bd_dom_sf"/>
</dbReference>
<dbReference type="Gene3D" id="3.40.366.10">
    <property type="entry name" value="Malonyl-Coenzyme A Acyl Carrier Protein, domain 2"/>
    <property type="match status" value="1"/>
</dbReference>
<dbReference type="Gene3D" id="3.30.70.3290">
    <property type="match status" value="1"/>
</dbReference>
<evidence type="ECO:0000313" key="12">
    <source>
        <dbReference type="EMBL" id="TBW39547.1"/>
    </source>
</evidence>
<dbReference type="PROSITE" id="PS52004">
    <property type="entry name" value="KS3_2"/>
    <property type="match status" value="1"/>
</dbReference>
<dbReference type="SMART" id="SM00823">
    <property type="entry name" value="PKS_PP"/>
    <property type="match status" value="1"/>
</dbReference>
<dbReference type="InterPro" id="IPR020806">
    <property type="entry name" value="PKS_PP-bd"/>
</dbReference>
<dbReference type="Pfam" id="PF00698">
    <property type="entry name" value="Acyl_transf_1"/>
    <property type="match status" value="1"/>
</dbReference>
<organism evidence="12 13">
    <name type="scientific">Siculibacillus lacustris</name>
    <dbReference type="NCBI Taxonomy" id="1549641"/>
    <lineage>
        <taxon>Bacteria</taxon>
        <taxon>Pseudomonadati</taxon>
        <taxon>Pseudomonadota</taxon>
        <taxon>Alphaproteobacteria</taxon>
        <taxon>Hyphomicrobiales</taxon>
        <taxon>Ancalomicrobiaceae</taxon>
        <taxon>Siculibacillus</taxon>
    </lineage>
</organism>
<dbReference type="Pfam" id="PF00550">
    <property type="entry name" value="PP-binding"/>
    <property type="match status" value="1"/>
</dbReference>
<dbReference type="InterPro" id="IPR049551">
    <property type="entry name" value="PKS_DH_C"/>
</dbReference>
<evidence type="ECO:0000256" key="4">
    <source>
        <dbReference type="ARBA" id="ARBA00022857"/>
    </source>
</evidence>
<keyword evidence="4" id="KW-0521">NADP</keyword>
<evidence type="ECO:0000256" key="6">
    <source>
        <dbReference type="ARBA" id="ARBA00023315"/>
    </source>
</evidence>
<name>A0A4V2KU10_9HYPH</name>
<keyword evidence="5" id="KW-0511">Multifunctional enzyme</keyword>
<dbReference type="Pfam" id="PF14765">
    <property type="entry name" value="PS-DH"/>
    <property type="match status" value="1"/>
</dbReference>
<evidence type="ECO:0000259" key="9">
    <source>
        <dbReference type="PROSITE" id="PS50075"/>
    </source>
</evidence>
<dbReference type="InterPro" id="IPR036736">
    <property type="entry name" value="ACP-like_sf"/>
</dbReference>
<keyword evidence="1" id="KW-0596">Phosphopantetheine</keyword>
<dbReference type="Pfam" id="PF02801">
    <property type="entry name" value="Ketoacyl-synt_C"/>
    <property type="match status" value="1"/>
</dbReference>
<dbReference type="GO" id="GO:0006633">
    <property type="term" value="P:fatty acid biosynthetic process"/>
    <property type="evidence" value="ECO:0007669"/>
    <property type="project" value="InterPro"/>
</dbReference>
<keyword evidence="2" id="KW-0597">Phosphoprotein</keyword>
<dbReference type="SUPFAM" id="SSF53901">
    <property type="entry name" value="Thiolase-like"/>
    <property type="match status" value="1"/>
</dbReference>
<dbReference type="Gene3D" id="3.40.47.10">
    <property type="match status" value="1"/>
</dbReference>
<dbReference type="SMART" id="SM00825">
    <property type="entry name" value="PKS_KS"/>
    <property type="match status" value="1"/>
</dbReference>
<dbReference type="InterPro" id="IPR001227">
    <property type="entry name" value="Ac_transferase_dom_sf"/>
</dbReference>
<dbReference type="InterPro" id="IPR009081">
    <property type="entry name" value="PP-bd_ACP"/>
</dbReference>
<dbReference type="PANTHER" id="PTHR43775:SF37">
    <property type="entry name" value="SI:DKEY-61P9.11"/>
    <property type="match status" value="1"/>
</dbReference>
<dbReference type="Pfam" id="PF00107">
    <property type="entry name" value="ADH_zinc_N"/>
    <property type="match status" value="1"/>
</dbReference>
<dbReference type="SUPFAM" id="SSF55048">
    <property type="entry name" value="Probable ACP-binding domain of malonyl-CoA ACP transacylase"/>
    <property type="match status" value="1"/>
</dbReference>
<gene>
    <name evidence="12" type="ORF">EYW49_06675</name>
</gene>
<evidence type="ECO:0000259" key="10">
    <source>
        <dbReference type="PROSITE" id="PS52004"/>
    </source>
</evidence>
<dbReference type="InterPro" id="IPR018201">
    <property type="entry name" value="Ketoacyl_synth_AS"/>
</dbReference>
<evidence type="ECO:0000256" key="3">
    <source>
        <dbReference type="ARBA" id="ARBA00022679"/>
    </source>
</evidence>
<dbReference type="InterPro" id="IPR042104">
    <property type="entry name" value="PKS_dehydratase_sf"/>
</dbReference>
<dbReference type="CDD" id="cd05195">
    <property type="entry name" value="enoyl_red"/>
    <property type="match status" value="1"/>
</dbReference>
<evidence type="ECO:0000313" key="13">
    <source>
        <dbReference type="Proteomes" id="UP000292781"/>
    </source>
</evidence>
<dbReference type="InterPro" id="IPR013968">
    <property type="entry name" value="PKS_KR"/>
</dbReference>
<dbReference type="InterPro" id="IPR020807">
    <property type="entry name" value="PKS_DH"/>
</dbReference>
<dbReference type="Pfam" id="PF08659">
    <property type="entry name" value="KR"/>
    <property type="match status" value="1"/>
</dbReference>
<evidence type="ECO:0000256" key="2">
    <source>
        <dbReference type="ARBA" id="ARBA00022553"/>
    </source>
</evidence>
<dbReference type="Gene3D" id="3.10.129.110">
    <property type="entry name" value="Polyketide synthase dehydratase"/>
    <property type="match status" value="1"/>
</dbReference>
<dbReference type="Gene3D" id="3.40.50.720">
    <property type="entry name" value="NAD(P)-binding Rossmann-like Domain"/>
    <property type="match status" value="3"/>
</dbReference>
<sequence length="2460" mass="258636">MGHGWPNHRRRIDDDAQRPENMNMSFRPGLSASQIAVVGAACRVPGAGSTDAFWELLTRGDCSVVDRPVGRWNVERFLRPGAPEPGFTYSFAGGYLDDPFAFDPAPFGLSPREARQMDPQQRLLLEIAWIALEDAGLAPADLATQTVGVYVGASAVDHQAHASIDPAIMESHYMSGNSLSILSNRISYVFDLRGPSFTLDSACSSSFVALAEAVAALEAGRIDTAIVGGVNLLLTPVPFIGFSQARMLSPTGRSRPFSQDADGYVRSEGAAAVVLRRLADARAAGDRVRGVVLGTAVNSDGRTTGISLPSLDGQKRLLGDLYGHLGLDPDALAFIEAHGTGTKVGDPIEATAIGDVLAKRRARPLPIGSVKSNVGHLEAASGLVGFLKTLLALEHRLLPPSLHCTRTNELIDFDAANLTVVRTALPLATDRGPLVAGICNYGFGGTNAHVVLGEGDAAAIVPEATEAEASDAPLLVVSAATREALSARLGQTATLLEAGAPIAAVAATLGHRRAILPVRFAVSTAAGDAVAATLRRFAAGGAEGDGAFGQAASEARPIAWVFSGNGGQYERMGAVAYARSAAFRREIDDLDRRFRPLAGWSIAAALETGLSAERLARTSICQPILYAIQSALAAVAKARGLRPAVVFGHSMGEVAAAEAAGILDRDDALKLIHFRSLRQEEVRGEGRMLVVAAAEAQLTDLIADFGSPRIEIAAINGPASATVSGPDADLTAFARRCRRARVATVALDIDYPFHSSALDRVEAEIVADLADLAPHAGDIPFLSTVTATMVEGAALTGDYWWTNLRRPVHFAAAVDRAIDLGIHDFHEIGPAPILTGAIRDCLRAREVDGRVFGTLSQKDQDLGDPVAGMVARMVAHGAGFDRTAMFGPRPRRALALPAYPFQDTDHLLSGTAEAMTALGTTWGATPLHPLLGARLADGSAEWRSLIDPVLVPWLGDHRVDGGIVVPAAALIETALAAARELLGTGPLEIGEFDISKALTLAPGEIREIATRWSDQTRTIEIWSRHRFAADGWLLHARGSLAVSRRARPAPLAGPTPETAVIDGAAAVYAEATRTGLDYGPAFRAVSEVTRDDDTVEARLDPTHLPQGVRPDDFVIEPMALDAAFHGLFVARPQRDGERRAHLPVRFRRVVAWEPGVPIRRTITHLVRETDRFKVVAISLLSAEGVVVASVEAAVLRAVHLFKTAIADRTFRSVPVAADRLVPTDRQSGADAETVPETPTAWLLVRAFCLSLARRLTASIGAEAVPETARPWFDALADLVAAHADAAAPALPSPEVLLATLMRRFPAANVEIRLCAEALEQAETSLSAGALSDLPAAMRQRLEADSLLAAPSVVALAVAVGDLSAARDTRLRVLAVAPFGAGLRRALLPLVQAGRLDLAVAALDPAVLDAQREAFEGESGIEFLDLAGAASPIAFDALVGHATAPMVDGEALARAVERLVPGAPVIVAVPGADATLDVLCGLWADGPGAAGHGPFPAAEDVLRRLERAGVADLGATPTADGLGRLLRGRAAPPTAAPTPQAIAIAVLGERDDPTRATDWDAAGTLVDDAGLAHWLAELAAEVTPTLLIPPQARAGDAVERLARRIESITRILSRADVAERGVRVFVITESARAGCGDGAVEAGVRGFVRVAINEYPTIDLRQIDLAPTGAPETVLRIAADPGAEREWFVEAEGPLVERVRRGLGESVAIDGERRSVLAVEPAAGLDGLVWRVGARRPPIGDEIEIAVAATGLNYRDLLVVLGILDDDLLGAGHTAASMGFECCGTVVRLGPEATRFRVGDRVMGFARDAFASHLTASDWQFFKVPEGVGSEAAATVPVVFATAWYALVDRARLKAGEDVLVHGAAGGVGLAATQIARRLGARVLGTASNPARRRIARSAGAELTFESRGERFAEAIEHDIGGVDVVLNSLAGPAMAASFRLVRPFGRFIELGKRDFLDNTPLPLRPFVRNVAYDGVDLDELIAHDRGAVTTMMREIGAAFSARELTPVPHQVYEAHEIATAFRSMQASEHVGKIVVRPARHAEIDRTAATYHAAPGVQLIVGGTAGFGFETARWLAARGATTLILASRRGRVEDGLEADLATLRAHGATVETVALDVTDAAAVAALVAQVVAEHGPIRGVIHAAVHLDDGLISGLTPERLRAVLATKVGGALALDAATADQPLDHFVVYSSATTVVGSPGQAAYVAANAFLEGFARTRRAAGRPALAIGWGAIADAGIIARDRALGERLRRTTGVVGIRSAEALAHLGRLLAAGAAIEPVQFYTNIAPSGAARKLALLASPAFAGLLSTHQEERMEVGSDLAALIAGKSRSEAVAGLAQVLRREVAHILRMPEAQIDPGRPLAELGLDSLMALELHMGIERLSGAQLPMVGTADRRIADIAATIYDQLTGAEQSSPEATVVERERAEILDLAATHAVGEVTLEQVDALRERVVANPGDRPA</sequence>
<dbReference type="SUPFAM" id="SSF47336">
    <property type="entry name" value="ACP-like"/>
    <property type="match status" value="1"/>
</dbReference>
<dbReference type="InterPro" id="IPR002364">
    <property type="entry name" value="Quin_OxRdtase/zeta-crystal_CS"/>
</dbReference>
<dbReference type="SUPFAM" id="SSF52151">
    <property type="entry name" value="FabD/lysophospholipase-like"/>
    <property type="match status" value="1"/>
</dbReference>
<dbReference type="InterPro" id="IPR013154">
    <property type="entry name" value="ADH-like_N"/>
</dbReference>
<feature type="region of interest" description="N-terminal hotdog fold" evidence="7">
    <location>
        <begin position="928"/>
        <end position="1047"/>
    </location>
</feature>
<keyword evidence="6" id="KW-0012">Acyltransferase</keyword>
<dbReference type="InterPro" id="IPR014043">
    <property type="entry name" value="Acyl_transferase_dom"/>
</dbReference>
<feature type="region of interest" description="C-terminal hotdog fold" evidence="7">
    <location>
        <begin position="1059"/>
        <end position="1204"/>
    </location>
</feature>
<evidence type="ECO:0000256" key="5">
    <source>
        <dbReference type="ARBA" id="ARBA00023268"/>
    </source>
</evidence>
<dbReference type="Gene3D" id="3.90.180.10">
    <property type="entry name" value="Medium-chain alcohol dehydrogenases, catalytic domain"/>
    <property type="match status" value="1"/>
</dbReference>
<feature type="active site" description="Proton acceptor; for dehydratase activity" evidence="7">
    <location>
        <position position="957"/>
    </location>
</feature>
<feature type="domain" description="Ketosynthase family 3 (KS3)" evidence="10">
    <location>
        <begin position="32"/>
        <end position="454"/>
    </location>
</feature>
<dbReference type="SMART" id="SM00822">
    <property type="entry name" value="PKS_KR"/>
    <property type="match status" value="1"/>
</dbReference>
<feature type="domain" description="PKS/mFAS DH" evidence="11">
    <location>
        <begin position="928"/>
        <end position="1204"/>
    </location>
</feature>
<dbReference type="GO" id="GO:0031177">
    <property type="term" value="F:phosphopantetheine binding"/>
    <property type="evidence" value="ECO:0007669"/>
    <property type="project" value="InterPro"/>
</dbReference>
<dbReference type="SMART" id="SM00826">
    <property type="entry name" value="PKS_DH"/>
    <property type="match status" value="1"/>
</dbReference>
<evidence type="ECO:0000256" key="7">
    <source>
        <dbReference type="PROSITE-ProRule" id="PRU01363"/>
    </source>
</evidence>
<dbReference type="InterPro" id="IPR014031">
    <property type="entry name" value="Ketoacyl_synth_C"/>
</dbReference>
<dbReference type="GO" id="GO:0004312">
    <property type="term" value="F:fatty acid synthase activity"/>
    <property type="evidence" value="ECO:0007669"/>
    <property type="project" value="TreeGrafter"/>
</dbReference>
<feature type="domain" description="Carrier" evidence="9">
    <location>
        <begin position="2331"/>
        <end position="2414"/>
    </location>
</feature>
<accession>A0A4V2KU10</accession>
<dbReference type="InterPro" id="IPR050091">
    <property type="entry name" value="PKS_NRPS_Biosynth_Enz"/>
</dbReference>
<dbReference type="SMART" id="SM00827">
    <property type="entry name" value="PKS_AT"/>
    <property type="match status" value="1"/>
</dbReference>
<dbReference type="InterPro" id="IPR016036">
    <property type="entry name" value="Malonyl_transacylase_ACP-bd"/>
</dbReference>
<dbReference type="GO" id="GO:0004315">
    <property type="term" value="F:3-oxoacyl-[acyl-carrier-protein] synthase activity"/>
    <property type="evidence" value="ECO:0007669"/>
    <property type="project" value="InterPro"/>
</dbReference>
<dbReference type="InterPro" id="IPR011032">
    <property type="entry name" value="GroES-like_sf"/>
</dbReference>
<dbReference type="SUPFAM" id="SSF50129">
    <property type="entry name" value="GroES-like"/>
    <property type="match status" value="1"/>
</dbReference>
<dbReference type="InterPro" id="IPR057326">
    <property type="entry name" value="KR_dom"/>
</dbReference>
<dbReference type="PROSITE" id="PS50075">
    <property type="entry name" value="CARRIER"/>
    <property type="match status" value="1"/>
</dbReference>
<keyword evidence="13" id="KW-1185">Reference proteome</keyword>
<reference evidence="12 13" key="1">
    <citation type="submission" date="2019-02" db="EMBL/GenBank/DDBJ databases">
        <title>Siculibacillus lacustris gen. nov., sp. nov., a new rosette-forming bacterium isolated from a freshwater crater lake (Lake St. Ana, Romania).</title>
        <authorList>
            <person name="Felfoldi T."/>
            <person name="Marton Z."/>
            <person name="Szabo A."/>
            <person name="Mentes A."/>
            <person name="Boka K."/>
            <person name="Marialigeti K."/>
            <person name="Mathe I."/>
            <person name="Koncz M."/>
            <person name="Schumann P."/>
            <person name="Toth E."/>
        </authorList>
    </citation>
    <scope>NUCLEOTIDE SEQUENCE [LARGE SCALE GENOMIC DNA]</scope>
    <source>
        <strain evidence="12 13">SA-279</strain>
    </source>
</reference>
<dbReference type="InterPro" id="IPR020843">
    <property type="entry name" value="ER"/>
</dbReference>
<dbReference type="InterPro" id="IPR016039">
    <property type="entry name" value="Thiolase-like"/>
</dbReference>
<comment type="caution">
    <text evidence="12">The sequence shown here is derived from an EMBL/GenBank/DDBJ whole genome shotgun (WGS) entry which is preliminary data.</text>
</comment>
<protein>
    <submittedName>
        <fullName evidence="12">SDR family NAD(P)-dependent oxidoreductase</fullName>
    </submittedName>
</protein>
<dbReference type="PROSITE" id="PS52019">
    <property type="entry name" value="PKS_MFAS_DH"/>
    <property type="match status" value="1"/>
</dbReference>